<evidence type="ECO:0000313" key="3">
    <source>
        <dbReference type="EMBL" id="KYF74327.1"/>
    </source>
</evidence>
<dbReference type="PANTHER" id="PTHR23150:SF19">
    <property type="entry name" value="FORMYLGLYCINE-GENERATING ENZYME"/>
    <property type="match status" value="1"/>
</dbReference>
<dbReference type="Gene3D" id="3.90.1580.10">
    <property type="entry name" value="paralog of FGE (formylglycine-generating enzyme)"/>
    <property type="match status" value="1"/>
</dbReference>
<feature type="chain" id="PRO_5007567429" description="Sulfatase-modifying factor enzyme-like domain-containing protein" evidence="1">
    <location>
        <begin position="24"/>
        <end position="288"/>
    </location>
</feature>
<gene>
    <name evidence="3" type="ORF">BE15_18860</name>
</gene>
<dbReference type="Pfam" id="PF03781">
    <property type="entry name" value="FGE-sulfatase"/>
    <property type="match status" value="1"/>
</dbReference>
<feature type="signal peptide" evidence="1">
    <location>
        <begin position="1"/>
        <end position="23"/>
    </location>
</feature>
<protein>
    <recommendedName>
        <fullName evidence="2">Sulfatase-modifying factor enzyme-like domain-containing protein</fullName>
    </recommendedName>
</protein>
<evidence type="ECO:0000256" key="1">
    <source>
        <dbReference type="SAM" id="SignalP"/>
    </source>
</evidence>
<dbReference type="RefSeq" id="WP_061605351.1">
    <property type="nucleotide sequence ID" value="NZ_JEMA01000108.1"/>
</dbReference>
<dbReference type="SUPFAM" id="SSF56436">
    <property type="entry name" value="C-type lectin-like"/>
    <property type="match status" value="1"/>
</dbReference>
<dbReference type="EMBL" id="JEMA01000108">
    <property type="protein sequence ID" value="KYF74327.1"/>
    <property type="molecule type" value="Genomic_DNA"/>
</dbReference>
<dbReference type="InterPro" id="IPR042095">
    <property type="entry name" value="SUMF_sf"/>
</dbReference>
<organism evidence="3 4">
    <name type="scientific">Sorangium cellulosum</name>
    <name type="common">Polyangium cellulosum</name>
    <dbReference type="NCBI Taxonomy" id="56"/>
    <lineage>
        <taxon>Bacteria</taxon>
        <taxon>Pseudomonadati</taxon>
        <taxon>Myxococcota</taxon>
        <taxon>Polyangia</taxon>
        <taxon>Polyangiales</taxon>
        <taxon>Polyangiaceae</taxon>
        <taxon>Sorangium</taxon>
    </lineage>
</organism>
<dbReference type="InterPro" id="IPR051043">
    <property type="entry name" value="Sulfatase_Mod_Factor_Kinase"/>
</dbReference>
<dbReference type="PANTHER" id="PTHR23150">
    <property type="entry name" value="SULFATASE MODIFYING FACTOR 1, 2"/>
    <property type="match status" value="1"/>
</dbReference>
<feature type="domain" description="Sulfatase-modifying factor enzyme-like" evidence="2">
    <location>
        <begin position="69"/>
        <end position="286"/>
    </location>
</feature>
<proteinExistence type="predicted"/>
<evidence type="ECO:0000259" key="2">
    <source>
        <dbReference type="Pfam" id="PF03781"/>
    </source>
</evidence>
<dbReference type="GO" id="GO:0120147">
    <property type="term" value="F:formylglycine-generating oxidase activity"/>
    <property type="evidence" value="ECO:0007669"/>
    <property type="project" value="TreeGrafter"/>
</dbReference>
<accession>A0A150R239</accession>
<dbReference type="Proteomes" id="UP000075260">
    <property type="component" value="Unassembled WGS sequence"/>
</dbReference>
<keyword evidence="1" id="KW-0732">Signal</keyword>
<dbReference type="PROSITE" id="PS51257">
    <property type="entry name" value="PROKAR_LIPOPROTEIN"/>
    <property type="match status" value="1"/>
</dbReference>
<reference evidence="3 4" key="1">
    <citation type="submission" date="2014-02" db="EMBL/GenBank/DDBJ databases">
        <title>The small core and large imbalanced accessory genome model reveals a collaborative survival strategy of Sorangium cellulosum strains in nature.</title>
        <authorList>
            <person name="Han K."/>
            <person name="Peng R."/>
            <person name="Blom J."/>
            <person name="Li Y.-Z."/>
        </authorList>
    </citation>
    <scope>NUCLEOTIDE SEQUENCE [LARGE SCALE GENOMIC DNA]</scope>
    <source>
        <strain evidence="3 4">So0008-312</strain>
    </source>
</reference>
<name>A0A150R239_SORCE</name>
<comment type="caution">
    <text evidence="3">The sequence shown here is derived from an EMBL/GenBank/DDBJ whole genome shotgun (WGS) entry which is preliminary data.</text>
</comment>
<dbReference type="OrthoDB" id="5505182at2"/>
<dbReference type="AlphaFoldDB" id="A0A150R239"/>
<evidence type="ECO:0000313" key="4">
    <source>
        <dbReference type="Proteomes" id="UP000075260"/>
    </source>
</evidence>
<dbReference type="InterPro" id="IPR005532">
    <property type="entry name" value="SUMF_dom"/>
</dbReference>
<dbReference type="InterPro" id="IPR016187">
    <property type="entry name" value="CTDL_fold"/>
</dbReference>
<sequence>MHNRRPAHRHGAAAALLAALVSACTLVRPLDGLTCEPGAGNASCLYGQPCDADADCATASCLARVCQCPAGMVTIQSTFCVDQTEVSNAAYRRFLATNPDLEAQEPFCLFNGSFDFDTGPDAPAVCNDRLTGDELPATCLDWCDARAFCKSQGKRLCGKIHGGALPYGGASGALGEWFDACSKGGERTHATGEFDAQLCNGDGAATVPVGDEDSAICEGGYHGLQHMSGNVREWEDACSGNTGPGDYCVTRGGAFDSGNALDELRCDARDGRERADTDHAIGFRCCSG</sequence>